<accession>A0A498MDD1</accession>
<keyword evidence="2" id="KW-1185">Reference proteome</keyword>
<gene>
    <name evidence="1" type="ORF">ROHU_026902</name>
</gene>
<dbReference type="AlphaFoldDB" id="A0A498MDD1"/>
<evidence type="ECO:0000313" key="1">
    <source>
        <dbReference type="EMBL" id="RXN17392.1"/>
    </source>
</evidence>
<name>A0A498MDD1_LABRO</name>
<sequence length="71" mass="7720">MARRRPSALDRGIAAGTLQDPLKRFETRADAGEEEGGMENDYWISVIRDESFIGGQRSISCAGAADKAAIY</sequence>
<dbReference type="Proteomes" id="UP000290572">
    <property type="component" value="Unassembled WGS sequence"/>
</dbReference>
<evidence type="ECO:0000313" key="2">
    <source>
        <dbReference type="Proteomes" id="UP000290572"/>
    </source>
</evidence>
<dbReference type="EMBL" id="QBIY01012747">
    <property type="protein sequence ID" value="RXN17392.1"/>
    <property type="molecule type" value="Genomic_DNA"/>
</dbReference>
<proteinExistence type="predicted"/>
<comment type="caution">
    <text evidence="1">The sequence shown here is derived from an EMBL/GenBank/DDBJ whole genome shotgun (WGS) entry which is preliminary data.</text>
</comment>
<reference evidence="1 2" key="1">
    <citation type="submission" date="2018-03" db="EMBL/GenBank/DDBJ databases">
        <title>Draft genome sequence of Rohu Carp (Labeo rohita).</title>
        <authorList>
            <person name="Das P."/>
            <person name="Kushwaha B."/>
            <person name="Joshi C.G."/>
            <person name="Kumar D."/>
            <person name="Nagpure N.S."/>
            <person name="Sahoo L."/>
            <person name="Das S.P."/>
            <person name="Bit A."/>
            <person name="Patnaik S."/>
            <person name="Meher P.K."/>
            <person name="Jayasankar P."/>
            <person name="Koringa P.G."/>
            <person name="Patel N.V."/>
            <person name="Hinsu A.T."/>
            <person name="Kumar R."/>
            <person name="Pandey M."/>
            <person name="Agarwal S."/>
            <person name="Srivastava S."/>
            <person name="Singh M."/>
            <person name="Iquebal M.A."/>
            <person name="Jaiswal S."/>
            <person name="Angadi U.B."/>
            <person name="Kumar N."/>
            <person name="Raza M."/>
            <person name="Shah T.M."/>
            <person name="Rai A."/>
            <person name="Jena J.K."/>
        </authorList>
    </citation>
    <scope>NUCLEOTIDE SEQUENCE [LARGE SCALE GENOMIC DNA]</scope>
    <source>
        <strain evidence="1">DASCIFA01</strain>
        <tissue evidence="1">Testis</tissue>
    </source>
</reference>
<protein>
    <submittedName>
        <fullName evidence="1">Uncharacterized protein</fullName>
    </submittedName>
</protein>
<organism evidence="1 2">
    <name type="scientific">Labeo rohita</name>
    <name type="common">Indian major carp</name>
    <name type="synonym">Cyprinus rohita</name>
    <dbReference type="NCBI Taxonomy" id="84645"/>
    <lineage>
        <taxon>Eukaryota</taxon>
        <taxon>Metazoa</taxon>
        <taxon>Chordata</taxon>
        <taxon>Craniata</taxon>
        <taxon>Vertebrata</taxon>
        <taxon>Euteleostomi</taxon>
        <taxon>Actinopterygii</taxon>
        <taxon>Neopterygii</taxon>
        <taxon>Teleostei</taxon>
        <taxon>Ostariophysi</taxon>
        <taxon>Cypriniformes</taxon>
        <taxon>Cyprinidae</taxon>
        <taxon>Labeoninae</taxon>
        <taxon>Labeonini</taxon>
        <taxon>Labeo</taxon>
    </lineage>
</organism>